<accession>A0A7R9T060</accession>
<sequence length="526" mass="54615">MQSNGYGPQGNAPPPGPYGQQGGLPGMPYNAVPRPGGQFAQQRPMQNPPGMQGAPAMPRGVMGGAARQGSLPLPYGGVPGTQQQPGMMGTSGAGGQGSMAQGGMSGVMGGVQRGVMLDRSASQPVQGQGVPQIQRAASGLPMPSAGMSAPRAGGVMGSGPLPRAYPTIGSQGDVNGMPKMQGVGGLDMDPSGGMMGGLGGFGRDQKAPGFDDSEFPTLGGGGMPQRGPSFGNGYGGMPGEGYEGVYDFSKPQQDFSMEKEDFPALGGKGQGNMGGLVPPPGLDASEGSSPSYPPLARQSSSGVGFGAQAPGRQAGAPGGIHFDGGAPPPPGKPGTAAPARTSGGTSQKDRYGLLGLLPVIRMANPNVSTLALGADLTMLGLNLNSPDSLYKSFSLPWNDSAPKNDMELTIPSAYSQQVSRCHPAVFAKFQQETLFYIFYSMPGEESQLFAADELVQRGWGFHKELKAWLMRVANTEPANQNEQGERGSFWVFDPMTWERVRKDNFTLQYDQLETRPTVPLAERSLR</sequence>
<proteinExistence type="inferred from homology"/>
<comment type="similarity">
    <text evidence="1">Belongs to the CNOT2/3/5 family.</text>
</comment>
<evidence type="ECO:0000256" key="2">
    <source>
        <dbReference type="ARBA" id="ARBA00023015"/>
    </source>
</evidence>
<evidence type="ECO:0000259" key="5">
    <source>
        <dbReference type="Pfam" id="PF04153"/>
    </source>
</evidence>
<dbReference type="InterPro" id="IPR038635">
    <property type="entry name" value="CCR4-NOT_su2/3/5_C_sf"/>
</dbReference>
<evidence type="ECO:0000256" key="1">
    <source>
        <dbReference type="ARBA" id="ARBA00007682"/>
    </source>
</evidence>
<evidence type="ECO:0000313" key="6">
    <source>
        <dbReference type="EMBL" id="CAD8220471.1"/>
    </source>
</evidence>
<dbReference type="AlphaFoldDB" id="A0A7R9T060"/>
<dbReference type="GO" id="GO:0030015">
    <property type="term" value="C:CCR4-NOT core complex"/>
    <property type="evidence" value="ECO:0007669"/>
    <property type="project" value="InterPro"/>
</dbReference>
<reference evidence="6" key="1">
    <citation type="submission" date="2021-01" db="EMBL/GenBank/DDBJ databases">
        <authorList>
            <person name="Corre E."/>
            <person name="Pelletier E."/>
            <person name="Niang G."/>
            <person name="Scheremetjew M."/>
            <person name="Finn R."/>
            <person name="Kale V."/>
            <person name="Holt S."/>
            <person name="Cochrane G."/>
            <person name="Meng A."/>
            <person name="Brown T."/>
            <person name="Cohen L."/>
        </authorList>
    </citation>
    <scope>NUCLEOTIDE SEQUENCE</scope>
    <source>
        <strain evidence="6">Clade-A-BCC118000</strain>
    </source>
</reference>
<keyword evidence="3" id="KW-0804">Transcription</keyword>
<protein>
    <recommendedName>
        <fullName evidence="5">NOT2/NOT3/NOT5 C-terminal domain-containing protein</fullName>
    </recommendedName>
</protein>
<evidence type="ECO:0000256" key="3">
    <source>
        <dbReference type="ARBA" id="ARBA00023163"/>
    </source>
</evidence>
<dbReference type="Gene3D" id="2.30.30.1020">
    <property type="entry name" value="CCR4-NOT complex subunit 2/3/5, C-terminal domain"/>
    <property type="match status" value="1"/>
</dbReference>
<dbReference type="GO" id="GO:0006355">
    <property type="term" value="P:regulation of DNA-templated transcription"/>
    <property type="evidence" value="ECO:0007669"/>
    <property type="project" value="InterPro"/>
</dbReference>
<dbReference type="InterPro" id="IPR040168">
    <property type="entry name" value="Not2/3/5"/>
</dbReference>
<feature type="region of interest" description="Disordered" evidence="4">
    <location>
        <begin position="260"/>
        <end position="348"/>
    </location>
</feature>
<keyword evidence="2" id="KW-0805">Transcription regulation</keyword>
<feature type="compositionally biased region" description="Low complexity" evidence="4">
    <location>
        <begin position="306"/>
        <end position="315"/>
    </location>
</feature>
<feature type="compositionally biased region" description="Low complexity" evidence="4">
    <location>
        <begin position="1"/>
        <end position="10"/>
    </location>
</feature>
<dbReference type="PANTHER" id="PTHR23326">
    <property type="entry name" value="CCR4 NOT-RELATED"/>
    <property type="match status" value="1"/>
</dbReference>
<organism evidence="6">
    <name type="scientific">Ostreococcus sp. 'lucimarinus'</name>
    <dbReference type="NCBI Taxonomy" id="242159"/>
    <lineage>
        <taxon>Eukaryota</taxon>
        <taxon>Viridiplantae</taxon>
        <taxon>Chlorophyta</taxon>
        <taxon>Mamiellophyceae</taxon>
        <taxon>Mamiellales</taxon>
        <taxon>Bathycoccaceae</taxon>
        <taxon>Ostreococcus</taxon>
    </lineage>
</organism>
<dbReference type="InterPro" id="IPR007282">
    <property type="entry name" value="NOT2/3/5_C"/>
</dbReference>
<feature type="region of interest" description="Disordered" evidence="4">
    <location>
        <begin position="1"/>
        <end position="71"/>
    </location>
</feature>
<dbReference type="Pfam" id="PF04153">
    <property type="entry name" value="NOT2_3_5_C"/>
    <property type="match status" value="1"/>
</dbReference>
<feature type="domain" description="NOT2/NOT3/NOT5 C-terminal" evidence="5">
    <location>
        <begin position="390"/>
        <end position="512"/>
    </location>
</feature>
<evidence type="ECO:0000256" key="4">
    <source>
        <dbReference type="SAM" id="MobiDB-lite"/>
    </source>
</evidence>
<gene>
    <name evidence="6" type="ORF">OLUC0939_LOCUS1190</name>
</gene>
<name>A0A7R9T060_9CHLO</name>
<dbReference type="EMBL" id="HBDX01001369">
    <property type="protein sequence ID" value="CAD8220471.1"/>
    <property type="molecule type" value="Transcribed_RNA"/>
</dbReference>